<dbReference type="Proteomes" id="UP000054485">
    <property type="component" value="Unassembled WGS sequence"/>
</dbReference>
<name>A0A0D0ALC3_9AGAM</name>
<keyword evidence="2" id="KW-1185">Reference proteome</keyword>
<dbReference type="InParanoid" id="A0A0D0ALC3"/>
<reference evidence="1 2" key="1">
    <citation type="submission" date="2014-04" db="EMBL/GenBank/DDBJ databases">
        <authorList>
            <consortium name="DOE Joint Genome Institute"/>
            <person name="Kuo A."/>
            <person name="Ruytinx J."/>
            <person name="Rineau F."/>
            <person name="Colpaert J."/>
            <person name="Kohler A."/>
            <person name="Nagy L.G."/>
            <person name="Floudas D."/>
            <person name="Copeland A."/>
            <person name="Barry K.W."/>
            <person name="Cichocki N."/>
            <person name="Veneault-Fourrey C."/>
            <person name="LaButti K."/>
            <person name="Lindquist E.A."/>
            <person name="Lipzen A."/>
            <person name="Lundell T."/>
            <person name="Morin E."/>
            <person name="Murat C."/>
            <person name="Sun H."/>
            <person name="Tunlid A."/>
            <person name="Henrissat B."/>
            <person name="Grigoriev I.V."/>
            <person name="Hibbett D.S."/>
            <person name="Martin F."/>
            <person name="Nordberg H.P."/>
            <person name="Cantor M.N."/>
            <person name="Hua S.X."/>
        </authorList>
    </citation>
    <scope>NUCLEOTIDE SEQUENCE [LARGE SCALE GENOMIC DNA]</scope>
    <source>
        <strain evidence="1 2">UH-Slu-Lm8-n1</strain>
    </source>
</reference>
<protein>
    <submittedName>
        <fullName evidence="1">Unplaced genomic scaffold CY34scaffold_1002, whole genome shotgun sequence</fullName>
    </submittedName>
</protein>
<dbReference type="AlphaFoldDB" id="A0A0D0ALC3"/>
<evidence type="ECO:0000313" key="2">
    <source>
        <dbReference type="Proteomes" id="UP000054485"/>
    </source>
</evidence>
<organism evidence="1 2">
    <name type="scientific">Suillus luteus UH-Slu-Lm8-n1</name>
    <dbReference type="NCBI Taxonomy" id="930992"/>
    <lineage>
        <taxon>Eukaryota</taxon>
        <taxon>Fungi</taxon>
        <taxon>Dikarya</taxon>
        <taxon>Basidiomycota</taxon>
        <taxon>Agaricomycotina</taxon>
        <taxon>Agaricomycetes</taxon>
        <taxon>Agaricomycetidae</taxon>
        <taxon>Boletales</taxon>
        <taxon>Suillineae</taxon>
        <taxon>Suillaceae</taxon>
        <taxon>Suillus</taxon>
    </lineage>
</organism>
<accession>A0A0D0ALC3</accession>
<proteinExistence type="predicted"/>
<evidence type="ECO:0000313" key="1">
    <source>
        <dbReference type="EMBL" id="KIK32728.1"/>
    </source>
</evidence>
<dbReference type="EMBL" id="KN836133">
    <property type="protein sequence ID" value="KIK32728.1"/>
    <property type="molecule type" value="Genomic_DNA"/>
</dbReference>
<gene>
    <name evidence="1" type="ORF">CY34DRAFT_814104</name>
</gene>
<sequence length="89" mass="9894">MLLRQALRKSFVVPETRLSPSAFFPFALTVVRPCPGFSMSSCEDGTTVLGFVLEAVVTLREEAIESIMLSNDEPQRVMEGNNLKDVLNF</sequence>
<reference evidence="2" key="2">
    <citation type="submission" date="2015-01" db="EMBL/GenBank/DDBJ databases">
        <title>Evolutionary Origins and Diversification of the Mycorrhizal Mutualists.</title>
        <authorList>
            <consortium name="DOE Joint Genome Institute"/>
            <consortium name="Mycorrhizal Genomics Consortium"/>
            <person name="Kohler A."/>
            <person name="Kuo A."/>
            <person name="Nagy L.G."/>
            <person name="Floudas D."/>
            <person name="Copeland A."/>
            <person name="Barry K.W."/>
            <person name="Cichocki N."/>
            <person name="Veneault-Fourrey C."/>
            <person name="LaButti K."/>
            <person name="Lindquist E.A."/>
            <person name="Lipzen A."/>
            <person name="Lundell T."/>
            <person name="Morin E."/>
            <person name="Murat C."/>
            <person name="Riley R."/>
            <person name="Ohm R."/>
            <person name="Sun H."/>
            <person name="Tunlid A."/>
            <person name="Henrissat B."/>
            <person name="Grigoriev I.V."/>
            <person name="Hibbett D.S."/>
            <person name="Martin F."/>
        </authorList>
    </citation>
    <scope>NUCLEOTIDE SEQUENCE [LARGE SCALE GENOMIC DNA]</scope>
    <source>
        <strain evidence="2">UH-Slu-Lm8-n1</strain>
    </source>
</reference>
<dbReference type="HOGENOM" id="CLU_2456249_0_0_1"/>